<feature type="domain" description="N-acetyltransferase" evidence="1">
    <location>
        <begin position="5"/>
        <end position="146"/>
    </location>
</feature>
<accession>A0ABN9YXY5</accession>
<organism evidence="2 3">
    <name type="scientific">Fructobacillus cardui</name>
    <dbReference type="NCBI Taxonomy" id="2893170"/>
    <lineage>
        <taxon>Bacteria</taxon>
        <taxon>Bacillati</taxon>
        <taxon>Bacillota</taxon>
        <taxon>Bacilli</taxon>
        <taxon>Lactobacillales</taxon>
        <taxon>Lactobacillaceae</taxon>
        <taxon>Fructobacillus</taxon>
    </lineage>
</organism>
<keyword evidence="3" id="KW-1185">Reference proteome</keyword>
<evidence type="ECO:0000259" key="1">
    <source>
        <dbReference type="PROSITE" id="PS51186"/>
    </source>
</evidence>
<dbReference type="InterPro" id="IPR016181">
    <property type="entry name" value="Acyl_CoA_acyltransferase"/>
</dbReference>
<proteinExistence type="predicted"/>
<dbReference type="InterPro" id="IPR000182">
    <property type="entry name" value="GNAT_dom"/>
</dbReference>
<dbReference type="RefSeq" id="WP_338347161.1">
    <property type="nucleotide sequence ID" value="NZ_CAUZLS010000007.1"/>
</dbReference>
<evidence type="ECO:0000313" key="2">
    <source>
        <dbReference type="EMBL" id="CAK1246176.1"/>
    </source>
</evidence>
<dbReference type="Proteomes" id="UP001314200">
    <property type="component" value="Unassembled WGS sequence"/>
</dbReference>
<dbReference type="PROSITE" id="PS51186">
    <property type="entry name" value="GNAT"/>
    <property type="match status" value="1"/>
</dbReference>
<dbReference type="Pfam" id="PF13673">
    <property type="entry name" value="Acetyltransf_10"/>
    <property type="match status" value="1"/>
</dbReference>
<comment type="caution">
    <text evidence="2">The sequence shown here is derived from an EMBL/GenBank/DDBJ whole genome shotgun (WGS) entry which is preliminary data.</text>
</comment>
<reference evidence="2 3" key="1">
    <citation type="submission" date="2023-10" db="EMBL/GenBank/DDBJ databases">
        <authorList>
            <person name="Botero Cardona J."/>
        </authorList>
    </citation>
    <scope>NUCLEOTIDE SEQUENCE [LARGE SCALE GENOMIC DNA]</scope>
    <source>
        <strain evidence="2 3">R-82641</strain>
    </source>
</reference>
<name>A0ABN9YXY5_9LACO</name>
<evidence type="ECO:0000313" key="3">
    <source>
        <dbReference type="Proteomes" id="UP001314200"/>
    </source>
</evidence>
<protein>
    <submittedName>
        <fullName evidence="2">GNAT family (ElaA)</fullName>
    </submittedName>
</protein>
<dbReference type="EMBL" id="CAUZLY010000008">
    <property type="protein sequence ID" value="CAK1246176.1"/>
    <property type="molecule type" value="Genomic_DNA"/>
</dbReference>
<dbReference type="SUPFAM" id="SSF55729">
    <property type="entry name" value="Acyl-CoA N-acyltransferases (Nat)"/>
    <property type="match status" value="1"/>
</dbReference>
<sequence length="146" mass="16933">MWQKKTMNNLTADEFYQTLKLRIDTFVVEQNRIYHELDENDLKAIHVFYQESEKHPVLSYARVFENGNHITFGRVVTASVARGTGLGNQLMTQILAVCQENWPDQMIEIESQKQVVGFYEKFGFTAIGQPFIFEGTPHVTMRRSAK</sequence>
<gene>
    <name evidence="2" type="ORF">R82641_BJNNKPBH_01011</name>
</gene>
<dbReference type="Gene3D" id="3.40.630.30">
    <property type="match status" value="1"/>
</dbReference>